<sequence length="106" mass="12063">MAPNMTGFKKSYKFMEEKAIHVYVPLEAVCICIKVFRNPKCGKYKVWCQSTWKFSSAGPAQLHNLFMSTSTYAGTSSHVCVDPEFQAVRFRQMDVSVGRSKIVDQQ</sequence>
<accession>A0AA35L1R4</accession>
<dbReference type="Proteomes" id="UP001178461">
    <property type="component" value="Chromosome 11"/>
</dbReference>
<protein>
    <submittedName>
        <fullName evidence="1">Uncharacterized protein</fullName>
    </submittedName>
</protein>
<proteinExistence type="predicted"/>
<dbReference type="EMBL" id="OX395136">
    <property type="protein sequence ID" value="CAI5787548.1"/>
    <property type="molecule type" value="Genomic_DNA"/>
</dbReference>
<organism evidence="1 2">
    <name type="scientific">Podarcis lilfordi</name>
    <name type="common">Lilford's wall lizard</name>
    <dbReference type="NCBI Taxonomy" id="74358"/>
    <lineage>
        <taxon>Eukaryota</taxon>
        <taxon>Metazoa</taxon>
        <taxon>Chordata</taxon>
        <taxon>Craniata</taxon>
        <taxon>Vertebrata</taxon>
        <taxon>Euteleostomi</taxon>
        <taxon>Lepidosauria</taxon>
        <taxon>Squamata</taxon>
        <taxon>Bifurcata</taxon>
        <taxon>Unidentata</taxon>
        <taxon>Episquamata</taxon>
        <taxon>Laterata</taxon>
        <taxon>Lacertibaenia</taxon>
        <taxon>Lacertidae</taxon>
        <taxon>Podarcis</taxon>
    </lineage>
</organism>
<keyword evidence="2" id="KW-1185">Reference proteome</keyword>
<gene>
    <name evidence="1" type="ORF">PODLI_1B019811</name>
</gene>
<dbReference type="AlphaFoldDB" id="A0AA35L1R4"/>
<reference evidence="1" key="1">
    <citation type="submission" date="2022-12" db="EMBL/GenBank/DDBJ databases">
        <authorList>
            <person name="Alioto T."/>
            <person name="Alioto T."/>
            <person name="Gomez Garrido J."/>
        </authorList>
    </citation>
    <scope>NUCLEOTIDE SEQUENCE</scope>
</reference>
<evidence type="ECO:0000313" key="2">
    <source>
        <dbReference type="Proteomes" id="UP001178461"/>
    </source>
</evidence>
<name>A0AA35L1R4_9SAUR</name>
<evidence type="ECO:0000313" key="1">
    <source>
        <dbReference type="EMBL" id="CAI5787548.1"/>
    </source>
</evidence>